<dbReference type="Proteomes" id="UP000469927">
    <property type="component" value="Unassembled WGS sequence"/>
</dbReference>
<comment type="caution">
    <text evidence="3">The sequence shown here is derived from an EMBL/GenBank/DDBJ whole genome shotgun (WGS) entry which is preliminary data.</text>
</comment>
<dbReference type="EMBL" id="WAGD01000057">
    <property type="protein sequence ID" value="KAB0874898.1"/>
    <property type="molecule type" value="Genomic_DNA"/>
</dbReference>
<evidence type="ECO:0000313" key="3">
    <source>
        <dbReference type="EMBL" id="PUX15498.1"/>
    </source>
</evidence>
<dbReference type="OrthoDB" id="6626613at2"/>
<reference evidence="2 5" key="2">
    <citation type="submission" date="2019-08" db="EMBL/GenBank/DDBJ databases">
        <title>Prevalence, distribution, and phylogeny of type two toxin-antitoxin genes possessed by Cronobacter species where C. sakazakii homologs follow sequence type lineages.</title>
        <authorList>
            <person name="Finkelstein S."/>
            <person name="Negrete F."/>
            <person name="Jang H."/>
            <person name="Gopinath G.R."/>
            <person name="Tall B.D."/>
        </authorList>
    </citation>
    <scope>NUCLEOTIDE SEQUENCE [LARGE SCALE GENOMIC DNA]</scope>
    <source>
        <strain evidence="2 5">MOD1_GK1257</strain>
    </source>
</reference>
<gene>
    <name evidence="3" type="ORF">AUN14_08375</name>
    <name evidence="2" type="ORF">FZI19_16680</name>
</gene>
<keyword evidence="1" id="KW-0472">Membrane</keyword>
<keyword evidence="1" id="KW-0812">Transmembrane</keyword>
<protein>
    <recommendedName>
        <fullName evidence="6">DUF3592 domain-containing protein</fullName>
    </recommendedName>
</protein>
<accession>A0A2T7AUP1</accession>
<evidence type="ECO:0000313" key="2">
    <source>
        <dbReference type="EMBL" id="KAB0874898.1"/>
    </source>
</evidence>
<dbReference type="EMBL" id="MSAE01000014">
    <property type="protein sequence ID" value="PUX15498.1"/>
    <property type="molecule type" value="Genomic_DNA"/>
</dbReference>
<dbReference type="AlphaFoldDB" id="A0A2T7AUP1"/>
<keyword evidence="5" id="KW-1185">Reference proteome</keyword>
<reference evidence="3 4" key="1">
    <citation type="submission" date="2016-12" db="EMBL/GenBank/DDBJ databases">
        <title>Analysis of the Molecular Diversity Among Cronobacter Species Isolated from Filth Flies Using a Pan Genomic DNA Microarray.</title>
        <authorList>
            <person name="Pava-Ripoll M."/>
            <person name="Tall B."/>
            <person name="Farber J."/>
            <person name="Fanning S."/>
            <person name="Lehner A."/>
            <person name="Stephan R."/>
            <person name="Pagotto F."/>
            <person name="Iverson C."/>
            <person name="Ziobro G."/>
            <person name="Miller A."/>
            <person name="Pearson R."/>
            <person name="Yan Q."/>
            <person name="Kim M."/>
            <person name="Jeong S."/>
            <person name="Park J."/>
            <person name="Jun S."/>
            <person name="Choi H."/>
            <person name="Chung T."/>
            <person name="Yoo Y."/>
            <person name="Park E."/>
            <person name="Hwang S."/>
            <person name="Lee B."/>
            <person name="Sathyamoorthy V."/>
            <person name="Carter L."/>
            <person name="Mammel M."/>
            <person name="Jackson S."/>
            <person name="Kothary M."/>
            <person name="Patel I."/>
            <person name="Grim C."/>
            <person name="Gopinath G."/>
            <person name="Gangiredla J."/>
            <person name="Chase H."/>
        </authorList>
    </citation>
    <scope>NUCLEOTIDE SEQUENCE [LARGE SCALE GENOMIC DNA]</scope>
    <source>
        <strain evidence="3 4">MOD1-Md1s</strain>
    </source>
</reference>
<evidence type="ECO:0008006" key="6">
    <source>
        <dbReference type="Google" id="ProtNLM"/>
    </source>
</evidence>
<feature type="transmembrane region" description="Helical" evidence="1">
    <location>
        <begin position="6"/>
        <end position="24"/>
    </location>
</feature>
<proteinExistence type="predicted"/>
<dbReference type="RefSeq" id="WP_075192957.1">
    <property type="nucleotide sequence ID" value="NZ_JADKNN010000016.1"/>
</dbReference>
<evidence type="ECO:0000313" key="4">
    <source>
        <dbReference type="Proteomes" id="UP000244378"/>
    </source>
</evidence>
<dbReference type="Proteomes" id="UP000244378">
    <property type="component" value="Unassembled WGS sequence"/>
</dbReference>
<evidence type="ECO:0000256" key="1">
    <source>
        <dbReference type="SAM" id="Phobius"/>
    </source>
</evidence>
<organism evidence="3 4">
    <name type="scientific">Cronobacter muytjensii</name>
    <dbReference type="NCBI Taxonomy" id="413501"/>
    <lineage>
        <taxon>Bacteria</taxon>
        <taxon>Pseudomonadati</taxon>
        <taxon>Pseudomonadota</taxon>
        <taxon>Gammaproteobacteria</taxon>
        <taxon>Enterobacterales</taxon>
        <taxon>Enterobacteriaceae</taxon>
        <taxon>Cronobacter</taxon>
    </lineage>
</organism>
<sequence>MFTADYLGLLAMACALCFMVYSGVHSYREQSDFKENGIRTVATVTKIKQVGSSGAGSPKCVISLTFKDVSGQEVVTQKTQVVSALDLMPVEQDKVVDIYYKKENPKKVWLIFQSEKDSKYL</sequence>
<evidence type="ECO:0000313" key="5">
    <source>
        <dbReference type="Proteomes" id="UP000469927"/>
    </source>
</evidence>
<keyword evidence="1" id="KW-1133">Transmembrane helix</keyword>
<name>A0A2T7AUP1_9ENTR</name>